<reference evidence="1" key="1">
    <citation type="submission" date="2024-07" db="EMBL/GenBank/DDBJ databases">
        <authorList>
            <person name="Yu S.T."/>
        </authorList>
    </citation>
    <scope>NUCLEOTIDE SEQUENCE</scope>
    <source>
        <strain evidence="1">Y1</strain>
    </source>
</reference>
<organism evidence="1">
    <name type="scientific">Streptomyces sp. Y1</name>
    <dbReference type="NCBI Taxonomy" id="3238634"/>
    <lineage>
        <taxon>Bacteria</taxon>
        <taxon>Bacillati</taxon>
        <taxon>Actinomycetota</taxon>
        <taxon>Actinomycetes</taxon>
        <taxon>Kitasatosporales</taxon>
        <taxon>Streptomycetaceae</taxon>
        <taxon>Streptomyces</taxon>
    </lineage>
</organism>
<dbReference type="AlphaFoldDB" id="A0AB39TQM2"/>
<evidence type="ECO:0000313" key="1">
    <source>
        <dbReference type="EMBL" id="XDQ81553.1"/>
    </source>
</evidence>
<name>A0AB39TQM2_9ACTN</name>
<dbReference type="EMBL" id="CP163445">
    <property type="protein sequence ID" value="XDQ81553.1"/>
    <property type="molecule type" value="Genomic_DNA"/>
</dbReference>
<proteinExistence type="predicted"/>
<sequence>MRADHDTLVEVPGVRLSVVRTLCFSALAAVWDSICFLPMTRWQHFCLERALTGPCAERDVVRHLAAHPALVLPVGKHELYIRWANPEEGPA</sequence>
<protein>
    <submittedName>
        <fullName evidence="1">Uncharacterized protein</fullName>
    </submittedName>
</protein>
<gene>
    <name evidence="1" type="ORF">AB2U05_25315</name>
</gene>
<accession>A0AB39TQM2</accession>
<dbReference type="RefSeq" id="WP_369184331.1">
    <property type="nucleotide sequence ID" value="NZ_CP163445.1"/>
</dbReference>